<evidence type="ECO:0000313" key="1">
    <source>
        <dbReference type="EMBL" id="HCL02873.1"/>
    </source>
</evidence>
<protein>
    <submittedName>
        <fullName evidence="1">Uncharacterized protein</fullName>
    </submittedName>
</protein>
<organism evidence="1 2">
    <name type="scientific">Lachnoclostridium phytofermentans</name>
    <dbReference type="NCBI Taxonomy" id="66219"/>
    <lineage>
        <taxon>Bacteria</taxon>
        <taxon>Bacillati</taxon>
        <taxon>Bacillota</taxon>
        <taxon>Clostridia</taxon>
        <taxon>Lachnospirales</taxon>
        <taxon>Lachnospiraceae</taxon>
    </lineage>
</organism>
<gene>
    <name evidence="1" type="ORF">DHW61_10765</name>
</gene>
<dbReference type="Proteomes" id="UP000262969">
    <property type="component" value="Unassembled WGS sequence"/>
</dbReference>
<reference evidence="1 2" key="1">
    <citation type="journal article" date="2018" name="Nat. Biotechnol.">
        <title>A standardized bacterial taxonomy based on genome phylogeny substantially revises the tree of life.</title>
        <authorList>
            <person name="Parks D.H."/>
            <person name="Chuvochina M."/>
            <person name="Waite D.W."/>
            <person name="Rinke C."/>
            <person name="Skarshewski A."/>
            <person name="Chaumeil P.A."/>
            <person name="Hugenholtz P."/>
        </authorList>
    </citation>
    <scope>NUCLEOTIDE SEQUENCE [LARGE SCALE GENOMIC DNA]</scope>
    <source>
        <strain evidence="1">UBA11728</strain>
    </source>
</reference>
<name>A0A3D2X8D4_9FIRM</name>
<dbReference type="AlphaFoldDB" id="A0A3D2X8D4"/>
<sequence>MVYSLFSHLYNEALQYDNLEMYIAERGWQDWMDNYPEEKIADILEKIYSIANTDMREIRNLLGLSRPKFFNVYRVPVRTLEDWEYEKMPIPVYTRQLIAYTVFMEWRLNEERVSKDM</sequence>
<accession>A0A3D2X8D4</accession>
<evidence type="ECO:0000313" key="2">
    <source>
        <dbReference type="Proteomes" id="UP000262969"/>
    </source>
</evidence>
<dbReference type="EMBL" id="DPVV01000358">
    <property type="protein sequence ID" value="HCL02873.1"/>
    <property type="molecule type" value="Genomic_DNA"/>
</dbReference>
<comment type="caution">
    <text evidence="1">The sequence shown here is derived from an EMBL/GenBank/DDBJ whole genome shotgun (WGS) entry which is preliminary data.</text>
</comment>
<proteinExistence type="predicted"/>